<evidence type="ECO:0000313" key="2">
    <source>
        <dbReference type="EMBL" id="SPP94996.1"/>
    </source>
</evidence>
<gene>
    <name evidence="2" type="ORF">BRAD3257_3985</name>
</gene>
<sequence length="44" mass="4884">MYTSSPRSRLCPIYSLTGRSANRQRYGNHEKVNKSKGPNDGSGL</sequence>
<feature type="region of interest" description="Disordered" evidence="1">
    <location>
        <begin position="1"/>
        <end position="44"/>
    </location>
</feature>
<name>A0A2U3Q0U2_9BRAD</name>
<dbReference type="AlphaFoldDB" id="A0A2U3Q0U2"/>
<evidence type="ECO:0000256" key="1">
    <source>
        <dbReference type="SAM" id="MobiDB-lite"/>
    </source>
</evidence>
<proteinExistence type="predicted"/>
<evidence type="ECO:0000313" key="3">
    <source>
        <dbReference type="Proteomes" id="UP000246085"/>
    </source>
</evidence>
<protein>
    <submittedName>
        <fullName evidence="2">Uncharacterized protein</fullName>
    </submittedName>
</protein>
<dbReference type="EMBL" id="LS398110">
    <property type="protein sequence ID" value="SPP94996.1"/>
    <property type="molecule type" value="Genomic_DNA"/>
</dbReference>
<dbReference type="KEGG" id="bvz:BRAD3257_3985"/>
<dbReference type="Proteomes" id="UP000246085">
    <property type="component" value="Chromosome BRAD3257"/>
</dbReference>
<accession>A0A2U3Q0U2</accession>
<organism evidence="2 3">
    <name type="scientific">Bradyrhizobium vignae</name>
    <dbReference type="NCBI Taxonomy" id="1549949"/>
    <lineage>
        <taxon>Bacteria</taxon>
        <taxon>Pseudomonadati</taxon>
        <taxon>Pseudomonadota</taxon>
        <taxon>Alphaproteobacteria</taxon>
        <taxon>Hyphomicrobiales</taxon>
        <taxon>Nitrobacteraceae</taxon>
        <taxon>Bradyrhizobium</taxon>
    </lineage>
</organism>
<reference evidence="2 3" key="1">
    <citation type="submission" date="2018-03" db="EMBL/GenBank/DDBJ databases">
        <authorList>
            <person name="Gully D."/>
        </authorList>
    </citation>
    <scope>NUCLEOTIDE SEQUENCE [LARGE SCALE GENOMIC DNA]</scope>
    <source>
        <strain evidence="2">ORS3257</strain>
    </source>
</reference>